<dbReference type="RefSeq" id="WP_072852120.1">
    <property type="nucleotide sequence ID" value="NZ_FRAH01000047.1"/>
</dbReference>
<dbReference type="Pfam" id="PF02952">
    <property type="entry name" value="Fucose_iso_C"/>
    <property type="match status" value="1"/>
</dbReference>
<keyword evidence="5" id="KW-1185">Reference proteome</keyword>
<name>A0A1M6VKG9_9FIRM</name>
<feature type="domain" description="L-fucose isomerase C-terminal" evidence="3">
    <location>
        <begin position="344"/>
        <end position="470"/>
    </location>
</feature>
<dbReference type="SUPFAM" id="SSF53743">
    <property type="entry name" value="FucI/AraA N-terminal and middle domains"/>
    <property type="match status" value="1"/>
</dbReference>
<evidence type="ECO:0000256" key="2">
    <source>
        <dbReference type="ARBA" id="ARBA00023277"/>
    </source>
</evidence>
<dbReference type="InterPro" id="IPR009015">
    <property type="entry name" value="Fucose_isomerase_N/cen_sf"/>
</dbReference>
<evidence type="ECO:0000313" key="5">
    <source>
        <dbReference type="Proteomes" id="UP000183975"/>
    </source>
</evidence>
<dbReference type="OrthoDB" id="5838738at2"/>
<dbReference type="AlphaFoldDB" id="A0A1M6VKG9"/>
<proteinExistence type="predicted"/>
<dbReference type="Proteomes" id="UP000183975">
    <property type="component" value="Unassembled WGS sequence"/>
</dbReference>
<dbReference type="PANTHER" id="PTHR36120:SF1">
    <property type="entry name" value="L-FUCOSE ISOMERASE C-TERMINAL DOMAIN-CONTAINING PROTEIN"/>
    <property type="match status" value="1"/>
</dbReference>
<sequence length="489" mass="54009">MQNIPVVKMGIISVSRSCFPVALSEMRRHNVVNAYGADLYECPICVETELDAKKAVEDVKAAGIDALVVFLGNFGPETPETMIADMFDGPLMYTCAAEGDGDLMNGRGDAYCGMLNASYNLGLRGKKVYIPEYPCGTAEEVAQQIREFVPVATALVGLKGLKIFAFGPRPNDFLACNAPIKALYDLGVAVEEHSELDLLVAYNKHKDDPRIPAKVEEMAAELGNENPYAGVLPRLAQYELTLEDWMKDNLGCSKYAAFANKCWPAFQTEFGFVPCYVNSRFTGRGIPISCEVDIYGALSEYIGLCVSNAPVTLLDINNSVPAQIYNEDIKGKCDYRLNETFMGFHCGNTCSSLLCNPHMSYQLIMKRQLEPDGEPDITRGTMEGDIKAGDITFFRLQTTASTQLRAYVAQGEVLDVPTRSFGSIGIFAIPEMNRFYRHVLIEKQYPHHGAVTFGHHGKALFEVFKYLGVTDIAYNQPKSLPYPTENPFA</sequence>
<dbReference type="InterPro" id="IPR015888">
    <property type="entry name" value="Fuc_isomerase_C"/>
</dbReference>
<keyword evidence="2" id="KW-0119">Carbohydrate metabolism</keyword>
<evidence type="ECO:0000259" key="3">
    <source>
        <dbReference type="Pfam" id="PF02952"/>
    </source>
</evidence>
<reference evidence="4 5" key="1">
    <citation type="submission" date="2016-11" db="EMBL/GenBank/DDBJ databases">
        <authorList>
            <person name="Jaros S."/>
            <person name="Januszkiewicz K."/>
            <person name="Wedrychowicz H."/>
        </authorList>
    </citation>
    <scope>NUCLEOTIDE SEQUENCE [LARGE SCALE GENOMIC DNA]</scope>
    <source>
        <strain evidence="4 5">DSM 14214</strain>
    </source>
</reference>
<dbReference type="EMBL" id="FRAH01000047">
    <property type="protein sequence ID" value="SHK82003.1"/>
    <property type="molecule type" value="Genomic_DNA"/>
</dbReference>
<keyword evidence="1 4" id="KW-0413">Isomerase</keyword>
<dbReference type="GO" id="GO:0005737">
    <property type="term" value="C:cytoplasm"/>
    <property type="evidence" value="ECO:0007669"/>
    <property type="project" value="InterPro"/>
</dbReference>
<evidence type="ECO:0000256" key="1">
    <source>
        <dbReference type="ARBA" id="ARBA00023235"/>
    </source>
</evidence>
<evidence type="ECO:0000313" key="4">
    <source>
        <dbReference type="EMBL" id="SHK82003.1"/>
    </source>
</evidence>
<accession>A0A1M6VKG9</accession>
<dbReference type="GO" id="GO:0006004">
    <property type="term" value="P:fucose metabolic process"/>
    <property type="evidence" value="ECO:0007669"/>
    <property type="project" value="InterPro"/>
</dbReference>
<gene>
    <name evidence="4" type="ORF">SAMN02745138_02401</name>
</gene>
<dbReference type="PANTHER" id="PTHR36120">
    <property type="entry name" value="FUCOSE ISOMERASE"/>
    <property type="match status" value="1"/>
</dbReference>
<protein>
    <submittedName>
        <fullName evidence="4">L-fucose isomerase</fullName>
    </submittedName>
</protein>
<dbReference type="GO" id="GO:0008736">
    <property type="term" value="F:L-fucose isomerase activity"/>
    <property type="evidence" value="ECO:0007669"/>
    <property type="project" value="InterPro"/>
</dbReference>
<organism evidence="4 5">
    <name type="scientific">Anaerotignum lactatifermentans DSM 14214</name>
    <dbReference type="NCBI Taxonomy" id="1121323"/>
    <lineage>
        <taxon>Bacteria</taxon>
        <taxon>Bacillati</taxon>
        <taxon>Bacillota</taxon>
        <taxon>Clostridia</taxon>
        <taxon>Lachnospirales</taxon>
        <taxon>Anaerotignaceae</taxon>
        <taxon>Anaerotignum</taxon>
    </lineage>
</organism>